<dbReference type="eggNOG" id="ENOG5030QU2">
    <property type="taxonomic scope" value="Bacteria"/>
</dbReference>
<dbReference type="AlphaFoldDB" id="F2R7C8"/>
<dbReference type="HOGENOM" id="CLU_2412053_0_0_11"/>
<dbReference type="InterPro" id="IPR054632">
    <property type="entry name" value="Aroma_sacti_dom"/>
</dbReference>
<dbReference type="NCBIfam" id="NF045560">
    <property type="entry name" value="aroma_sacti_dom"/>
    <property type="match status" value="1"/>
</dbReference>
<organism evidence="2 3">
    <name type="scientific">Streptomyces venezuelae (strain ATCC 10712 / CBS 650.69 / DSM 40230 / JCM 4526 / NBRC 13096 / PD 04745)</name>
    <dbReference type="NCBI Taxonomy" id="953739"/>
    <lineage>
        <taxon>Bacteria</taxon>
        <taxon>Bacillati</taxon>
        <taxon>Actinomycetota</taxon>
        <taxon>Actinomycetes</taxon>
        <taxon>Kitasatosporales</taxon>
        <taxon>Streptomycetaceae</taxon>
        <taxon>Streptomyces</taxon>
    </lineage>
</organism>
<name>F2R7C8_STRVP</name>
<evidence type="ECO:0000256" key="1">
    <source>
        <dbReference type="SAM" id="MobiDB-lite"/>
    </source>
</evidence>
<dbReference type="STRING" id="953739.SVEN_0533"/>
<feature type="region of interest" description="Disordered" evidence="1">
    <location>
        <begin position="1"/>
        <end position="31"/>
    </location>
</feature>
<sequence length="92" mass="9343">MTDDSTPYETTAPRGTPAPYGTAPAGGTPPAPTLEALAAAGFDVDALSEEQQEVVRALTPEELALLVDIRGRLDAAAPEVQAHADVAGGALF</sequence>
<dbReference type="EMBL" id="FR845719">
    <property type="protein sequence ID" value="CCA53820.1"/>
    <property type="molecule type" value="Genomic_DNA"/>
</dbReference>
<feature type="compositionally biased region" description="Low complexity" evidence="1">
    <location>
        <begin position="10"/>
        <end position="26"/>
    </location>
</feature>
<keyword evidence="3" id="KW-1185">Reference proteome</keyword>
<evidence type="ECO:0000313" key="2">
    <source>
        <dbReference type="EMBL" id="CCA53820.1"/>
    </source>
</evidence>
<protein>
    <submittedName>
        <fullName evidence="2">Uncharacterized protein</fullName>
    </submittedName>
</protein>
<gene>
    <name evidence="2" type="ordered locus">SVEN_0533</name>
</gene>
<dbReference type="RefSeq" id="WP_015031739.1">
    <property type="nucleotide sequence ID" value="NC_018750.1"/>
</dbReference>
<dbReference type="GeneID" id="93985146"/>
<reference evidence="2 3" key="1">
    <citation type="journal article" date="2011" name="BMC Genomics">
        <title>Genome-wide analysis of the role of GlnR in Streptomyces venezuelae provides new insights into global nitrogen regulation in actinomycetes.</title>
        <authorList>
            <person name="Pullan S.T."/>
            <person name="Bibb M.J."/>
            <person name="Merrick M."/>
        </authorList>
    </citation>
    <scope>NUCLEOTIDE SEQUENCE [LARGE SCALE GENOMIC DNA]</scope>
    <source>
        <strain evidence="2">ATCC 10712</strain>
    </source>
</reference>
<proteinExistence type="predicted"/>
<dbReference type="KEGG" id="sve:SVEN_0533"/>
<dbReference type="Proteomes" id="UP000006854">
    <property type="component" value="Chromosome"/>
</dbReference>
<accession>F2R7C8</accession>
<evidence type="ECO:0000313" key="3">
    <source>
        <dbReference type="Proteomes" id="UP000006854"/>
    </source>
</evidence>